<evidence type="ECO:0000256" key="1">
    <source>
        <dbReference type="SAM" id="Phobius"/>
    </source>
</evidence>
<keyword evidence="1" id="KW-1133">Transmembrane helix</keyword>
<reference evidence="2 3" key="1">
    <citation type="submission" date="2021-02" db="EMBL/GenBank/DDBJ databases">
        <title>Genome assembly of Pseudopithomyces chartarum.</title>
        <authorList>
            <person name="Jauregui R."/>
            <person name="Singh J."/>
            <person name="Voisey C."/>
        </authorList>
    </citation>
    <scope>NUCLEOTIDE SEQUENCE [LARGE SCALE GENOMIC DNA]</scope>
    <source>
        <strain evidence="2 3">AGR01</strain>
    </source>
</reference>
<evidence type="ECO:0008006" key="4">
    <source>
        <dbReference type="Google" id="ProtNLM"/>
    </source>
</evidence>
<keyword evidence="3" id="KW-1185">Reference proteome</keyword>
<comment type="caution">
    <text evidence="2">The sequence shown here is derived from an EMBL/GenBank/DDBJ whole genome shotgun (WGS) entry which is preliminary data.</text>
</comment>
<dbReference type="Proteomes" id="UP001280581">
    <property type="component" value="Unassembled WGS sequence"/>
</dbReference>
<evidence type="ECO:0000313" key="2">
    <source>
        <dbReference type="EMBL" id="KAK3214984.1"/>
    </source>
</evidence>
<gene>
    <name evidence="2" type="ORF">GRF29_19g1835354</name>
</gene>
<dbReference type="InterPro" id="IPR026749">
    <property type="entry name" value="Tmem135"/>
</dbReference>
<dbReference type="PANTHER" id="PTHR12459">
    <property type="entry name" value="TRANSMEMBRANE PROTEIN 135-RELATED"/>
    <property type="match status" value="1"/>
</dbReference>
<sequence>MTTRTIPPPPHLRLARPLVAAYALAFVSSASPRLLRTLLLWARGKLTLRAASLQLAATLRAALSPGRFPAFCATLIGGSTLLQLPLALAFRKLVPNYRPRLVAVSIKFISALISASAAFTLINSYPSSSFLRATAPTHLHVIRPGPFDEPPELGLEEVDDASLHARSLSRGDLAGKSMDLTLLAAVRAGDILISRVWDRMSPSTSKNMSAHIAPVALFCFSAATIMHAWFYSPSRLPQAYNKWISAAAELDSRLLLALRHARYGTWTYGKDTGMADLLGSMCHDYGLREELGDPARTIPIPCELVHMGCGKSCEKHALIRFAKGWAFAARMYAPLQLLVLIRHMKQNRHRQNRLAVLTGPRMGKAIVDTVKSSAFLGAFIAFFYYGPKKIRIAFEGFWAIFSRT</sequence>
<keyword evidence="1" id="KW-0472">Membrane</keyword>
<dbReference type="AlphaFoldDB" id="A0AAN6M272"/>
<name>A0AAN6M272_9PLEO</name>
<protein>
    <recommendedName>
        <fullName evidence="4">Integral membrane protein</fullName>
    </recommendedName>
</protein>
<proteinExistence type="predicted"/>
<dbReference type="EMBL" id="WVTA01000003">
    <property type="protein sequence ID" value="KAK3214984.1"/>
    <property type="molecule type" value="Genomic_DNA"/>
</dbReference>
<evidence type="ECO:0000313" key="3">
    <source>
        <dbReference type="Proteomes" id="UP001280581"/>
    </source>
</evidence>
<feature type="transmembrane region" description="Helical" evidence="1">
    <location>
        <begin position="68"/>
        <end position="89"/>
    </location>
</feature>
<dbReference type="PANTHER" id="PTHR12459:SF15">
    <property type="entry name" value="TRANSMEMBRANE PROTEIN 135"/>
    <property type="match status" value="1"/>
</dbReference>
<organism evidence="2 3">
    <name type="scientific">Pseudopithomyces chartarum</name>
    <dbReference type="NCBI Taxonomy" id="1892770"/>
    <lineage>
        <taxon>Eukaryota</taxon>
        <taxon>Fungi</taxon>
        <taxon>Dikarya</taxon>
        <taxon>Ascomycota</taxon>
        <taxon>Pezizomycotina</taxon>
        <taxon>Dothideomycetes</taxon>
        <taxon>Pleosporomycetidae</taxon>
        <taxon>Pleosporales</taxon>
        <taxon>Massarineae</taxon>
        <taxon>Didymosphaeriaceae</taxon>
        <taxon>Pseudopithomyces</taxon>
    </lineage>
</organism>
<keyword evidence="1" id="KW-0812">Transmembrane</keyword>
<feature type="transmembrane region" description="Helical" evidence="1">
    <location>
        <begin position="101"/>
        <end position="122"/>
    </location>
</feature>
<accession>A0AAN6M272</accession>
<feature type="transmembrane region" description="Helical" evidence="1">
    <location>
        <begin position="209"/>
        <end position="230"/>
    </location>
</feature>